<dbReference type="KEGG" id="hsk:H4317_02655"/>
<organism evidence="1 2">
    <name type="scientific">Hymenobacter sediminicola</name>
    <dbReference type="NCBI Taxonomy" id="2761579"/>
    <lineage>
        <taxon>Bacteria</taxon>
        <taxon>Pseudomonadati</taxon>
        <taxon>Bacteroidota</taxon>
        <taxon>Cytophagia</taxon>
        <taxon>Cytophagales</taxon>
        <taxon>Hymenobacteraceae</taxon>
        <taxon>Hymenobacter</taxon>
    </lineage>
</organism>
<reference evidence="1 2" key="1">
    <citation type="submission" date="2020-08" db="EMBL/GenBank/DDBJ databases">
        <title>Hymenobacter sp. S2-20-2 genome sequencing.</title>
        <authorList>
            <person name="Jin L."/>
        </authorList>
    </citation>
    <scope>NUCLEOTIDE SEQUENCE [LARGE SCALE GENOMIC DNA]</scope>
    <source>
        <strain evidence="1 2">S2-20-2</strain>
    </source>
</reference>
<dbReference type="Proteomes" id="UP000515489">
    <property type="component" value="Chromosome"/>
</dbReference>
<proteinExistence type="predicted"/>
<name>A0A7G7W8Q0_9BACT</name>
<sequence length="309" mass="36664">MNVIFLCDIFEYYFRIKQKNFPSQSEVEILNVFQNPKNRFVVSENYVELLRNNFNNAPDTYEFIEMFFMELFDSSLSDRLVIIPDQNKCTAEDEFIRLSTILHSEPTLRIAKSSSPKLLALSNILFVDNPEHFNTSNSIKLHLASRNNHQLRYFDFHSKKEVDDFILNFIRIDEEIKSKTIHIFCRDFSIDTCGHFDIIRSKRYDINFYSRSFKNVERKEQFMTEELQVFNKRLHAYFGSNFTLYLASHVNLIHERMVIIGGLILTLDDDFNNTDPSRFTWSLSIEYSISSALLLLQKAGRFREFRLRA</sequence>
<dbReference type="EMBL" id="CP060202">
    <property type="protein sequence ID" value="QNH62743.1"/>
    <property type="molecule type" value="Genomic_DNA"/>
</dbReference>
<evidence type="ECO:0000313" key="2">
    <source>
        <dbReference type="Proteomes" id="UP000515489"/>
    </source>
</evidence>
<evidence type="ECO:0000313" key="1">
    <source>
        <dbReference type="EMBL" id="QNH62743.1"/>
    </source>
</evidence>
<protein>
    <submittedName>
        <fullName evidence="1">Uncharacterized protein</fullName>
    </submittedName>
</protein>
<dbReference type="AlphaFoldDB" id="A0A7G7W8Q0"/>
<dbReference type="RefSeq" id="WP_185888649.1">
    <property type="nucleotide sequence ID" value="NZ_CP060202.1"/>
</dbReference>
<accession>A0A7G7W8Q0</accession>
<gene>
    <name evidence="1" type="ORF">H4317_02655</name>
</gene>
<keyword evidence="2" id="KW-1185">Reference proteome</keyword>